<evidence type="ECO:0000256" key="2">
    <source>
        <dbReference type="ARBA" id="ARBA00022801"/>
    </source>
</evidence>
<accession>A0ABY5DZ77</accession>
<keyword evidence="4" id="KW-1133">Transmembrane helix</keyword>
<keyword evidence="7" id="KW-1185">Reference proteome</keyword>
<evidence type="ECO:0000256" key="3">
    <source>
        <dbReference type="SAM" id="MobiDB-lite"/>
    </source>
</evidence>
<keyword evidence="4" id="KW-0472">Membrane</keyword>
<evidence type="ECO:0000256" key="1">
    <source>
        <dbReference type="ARBA" id="ARBA00022723"/>
    </source>
</evidence>
<feature type="transmembrane region" description="Helical" evidence="4">
    <location>
        <begin position="20"/>
        <end position="40"/>
    </location>
</feature>
<organism evidence="6 7">
    <name type="scientific">Paraconexibacter antarcticus</name>
    <dbReference type="NCBI Taxonomy" id="2949664"/>
    <lineage>
        <taxon>Bacteria</taxon>
        <taxon>Bacillati</taxon>
        <taxon>Actinomycetota</taxon>
        <taxon>Thermoleophilia</taxon>
        <taxon>Solirubrobacterales</taxon>
        <taxon>Paraconexibacteraceae</taxon>
        <taxon>Paraconexibacter</taxon>
    </lineage>
</organism>
<sequence length="310" mass="33537">MPAAHRHLSALLRHWERRPVQIASLAGVLLALVLSSLMPFGHAPKDSKGAPAHRVAKSIPKDRLVGPKQLPKPNAADVETRAVLAVGGRIGPIRHGAATRRMVALTFDDGPGPFTGKILAILRRTKTPATFFQVGRNLDENPGPAKATTLLSRVEIGDHTYTHHSLLTMTYRQQEDELISSAATMEAQGEPVPRLFRPPYGAFNQDTEKLMARRGMAMILWSVDSQDYARPGVDRIVQNVMSAVTPGSIVLMHDGGGDRSETVQALPRIIKRLRRKGYGLVSVPELLLKDPPQADQDVATPPPGAAKGAG</sequence>
<feature type="domain" description="NodB homology" evidence="5">
    <location>
        <begin position="101"/>
        <end position="281"/>
    </location>
</feature>
<evidence type="ECO:0000313" key="7">
    <source>
        <dbReference type="Proteomes" id="UP001056035"/>
    </source>
</evidence>
<dbReference type="PROSITE" id="PS51677">
    <property type="entry name" value="NODB"/>
    <property type="match status" value="1"/>
</dbReference>
<keyword evidence="1" id="KW-0479">Metal-binding</keyword>
<dbReference type="InterPro" id="IPR050248">
    <property type="entry name" value="Polysacc_deacetylase_ArnD"/>
</dbReference>
<dbReference type="Gene3D" id="3.20.20.370">
    <property type="entry name" value="Glycoside hydrolase/deacetylase"/>
    <property type="match status" value="1"/>
</dbReference>
<dbReference type="Proteomes" id="UP001056035">
    <property type="component" value="Chromosome"/>
</dbReference>
<feature type="region of interest" description="Disordered" evidence="3">
    <location>
        <begin position="289"/>
        <end position="310"/>
    </location>
</feature>
<evidence type="ECO:0000256" key="4">
    <source>
        <dbReference type="SAM" id="Phobius"/>
    </source>
</evidence>
<dbReference type="PANTHER" id="PTHR10587">
    <property type="entry name" value="GLYCOSYL TRANSFERASE-RELATED"/>
    <property type="match status" value="1"/>
</dbReference>
<protein>
    <submittedName>
        <fullName evidence="6">Polysaccharide deacetylase family protein</fullName>
    </submittedName>
</protein>
<dbReference type="SUPFAM" id="SSF88713">
    <property type="entry name" value="Glycoside hydrolase/deacetylase"/>
    <property type="match status" value="1"/>
</dbReference>
<dbReference type="InterPro" id="IPR002509">
    <property type="entry name" value="NODB_dom"/>
</dbReference>
<dbReference type="PANTHER" id="PTHR10587:SF133">
    <property type="entry name" value="CHITIN DEACETYLASE 1-RELATED"/>
    <property type="match status" value="1"/>
</dbReference>
<dbReference type="EMBL" id="CP098502">
    <property type="protein sequence ID" value="UTI65937.1"/>
    <property type="molecule type" value="Genomic_DNA"/>
</dbReference>
<keyword evidence="4" id="KW-0812">Transmembrane</keyword>
<evidence type="ECO:0000259" key="5">
    <source>
        <dbReference type="PROSITE" id="PS51677"/>
    </source>
</evidence>
<dbReference type="RefSeq" id="WP_254572615.1">
    <property type="nucleotide sequence ID" value="NZ_CP098502.1"/>
</dbReference>
<dbReference type="Pfam" id="PF01522">
    <property type="entry name" value="Polysacc_deac_1"/>
    <property type="match status" value="1"/>
</dbReference>
<evidence type="ECO:0000313" key="6">
    <source>
        <dbReference type="EMBL" id="UTI65937.1"/>
    </source>
</evidence>
<proteinExistence type="predicted"/>
<keyword evidence="2" id="KW-0378">Hydrolase</keyword>
<dbReference type="InterPro" id="IPR011330">
    <property type="entry name" value="Glyco_hydro/deAcase_b/a-brl"/>
</dbReference>
<name>A0ABY5DZ77_9ACTN</name>
<gene>
    <name evidence="6" type="ORF">NBH00_06930</name>
</gene>
<reference evidence="6 7" key="1">
    <citation type="submission" date="2022-06" db="EMBL/GenBank/DDBJ databases">
        <title>Paraconexibacter antarcticus.</title>
        <authorList>
            <person name="Kim C.S."/>
        </authorList>
    </citation>
    <scope>NUCLEOTIDE SEQUENCE [LARGE SCALE GENOMIC DNA]</scope>
    <source>
        <strain evidence="6 7">02-257</strain>
    </source>
</reference>
<dbReference type="CDD" id="cd10917">
    <property type="entry name" value="CE4_NodB_like_6s_7s"/>
    <property type="match status" value="1"/>
</dbReference>